<name>A0A974BJT3_SEDHY</name>
<dbReference type="CDD" id="cd04301">
    <property type="entry name" value="NAT_SF"/>
    <property type="match status" value="1"/>
</dbReference>
<comment type="caution">
    <text evidence="2">The sequence shown here is derived from an EMBL/GenBank/DDBJ whole genome shotgun (WGS) entry which is preliminary data.</text>
</comment>
<dbReference type="SUPFAM" id="SSF55729">
    <property type="entry name" value="Acyl-CoA N-acyltransferases (Nat)"/>
    <property type="match status" value="1"/>
</dbReference>
<dbReference type="Pfam" id="PF00583">
    <property type="entry name" value="Acetyltransf_1"/>
    <property type="match status" value="1"/>
</dbReference>
<evidence type="ECO:0000259" key="1">
    <source>
        <dbReference type="PROSITE" id="PS51186"/>
    </source>
</evidence>
<dbReference type="InterPro" id="IPR000182">
    <property type="entry name" value="GNAT_dom"/>
</dbReference>
<organism evidence="2 3">
    <name type="scientific">Sedimentibacter hydroxybenzoicus DSM 7310</name>
    <dbReference type="NCBI Taxonomy" id="1123245"/>
    <lineage>
        <taxon>Bacteria</taxon>
        <taxon>Bacillati</taxon>
        <taxon>Bacillota</taxon>
        <taxon>Tissierellia</taxon>
        <taxon>Sedimentibacter</taxon>
    </lineage>
</organism>
<dbReference type="RefSeq" id="WP_179238054.1">
    <property type="nucleotide sequence ID" value="NZ_JACBNQ010000009.1"/>
</dbReference>
<proteinExistence type="predicted"/>
<dbReference type="GO" id="GO:0016747">
    <property type="term" value="F:acyltransferase activity, transferring groups other than amino-acyl groups"/>
    <property type="evidence" value="ECO:0007669"/>
    <property type="project" value="InterPro"/>
</dbReference>
<dbReference type="AlphaFoldDB" id="A0A974BJT3"/>
<dbReference type="EMBL" id="JACBNQ010000009">
    <property type="protein sequence ID" value="NYB74353.1"/>
    <property type="molecule type" value="Genomic_DNA"/>
</dbReference>
<gene>
    <name evidence="2" type="ORF">HZF24_09430</name>
</gene>
<sequence length="99" mass="11606">MIGILNLRFEGQLHHLERIAEILEFAVAFEYRGRGIGKEMLAQSYQIAKDNVCSQIELACNQLRKDAHRFYTRECMNNFHFKFSKRLLDDGSQENILGR</sequence>
<accession>A0A974BJT3</accession>
<dbReference type="Proteomes" id="UP000611629">
    <property type="component" value="Unassembled WGS sequence"/>
</dbReference>
<reference evidence="2" key="1">
    <citation type="submission" date="2020-07" db="EMBL/GenBank/DDBJ databases">
        <title>Genomic analysis of a strain of Sedimentibacter Hydroxybenzoicus DSM7310.</title>
        <authorList>
            <person name="Ma S."/>
        </authorList>
    </citation>
    <scope>NUCLEOTIDE SEQUENCE</scope>
    <source>
        <strain evidence="2">DSM 7310</strain>
    </source>
</reference>
<dbReference type="InterPro" id="IPR016181">
    <property type="entry name" value="Acyl_CoA_acyltransferase"/>
</dbReference>
<dbReference type="PROSITE" id="PS51186">
    <property type="entry name" value="GNAT"/>
    <property type="match status" value="1"/>
</dbReference>
<evidence type="ECO:0000313" key="2">
    <source>
        <dbReference type="EMBL" id="NYB74353.1"/>
    </source>
</evidence>
<dbReference type="Gene3D" id="3.40.630.30">
    <property type="match status" value="1"/>
</dbReference>
<protein>
    <submittedName>
        <fullName evidence="2">GNAT family N-acetyltransferase</fullName>
    </submittedName>
</protein>
<feature type="domain" description="N-acetyltransferase" evidence="1">
    <location>
        <begin position="1"/>
        <end position="99"/>
    </location>
</feature>
<evidence type="ECO:0000313" key="3">
    <source>
        <dbReference type="Proteomes" id="UP000611629"/>
    </source>
</evidence>
<keyword evidence="3" id="KW-1185">Reference proteome</keyword>